<dbReference type="InterPro" id="IPR049560">
    <property type="entry name" value="MeTrfase_RsmB-F_NOP2_cat"/>
</dbReference>
<evidence type="ECO:0000259" key="7">
    <source>
        <dbReference type="PROSITE" id="PS51686"/>
    </source>
</evidence>
<evidence type="ECO:0000256" key="4">
    <source>
        <dbReference type="ARBA" id="ARBA00022884"/>
    </source>
</evidence>
<feature type="binding site" evidence="5">
    <location>
        <position position="286"/>
    </location>
    <ligand>
        <name>S-adenosyl-L-methionine</name>
        <dbReference type="ChEBI" id="CHEBI:59789"/>
    </ligand>
</feature>
<comment type="caution">
    <text evidence="8">The sequence shown here is derived from an EMBL/GenBank/DDBJ whole genome shotgun (WGS) entry which is preliminary data.</text>
</comment>
<feature type="active site" description="Nucleophile" evidence="5">
    <location>
        <position position="339"/>
    </location>
</feature>
<keyword evidence="1 5" id="KW-0489">Methyltransferase</keyword>
<evidence type="ECO:0000313" key="8">
    <source>
        <dbReference type="EMBL" id="KAK3256631.1"/>
    </source>
</evidence>
<dbReference type="AlphaFoldDB" id="A0AAE0FBA9"/>
<dbReference type="InterPro" id="IPR023267">
    <property type="entry name" value="RCMT"/>
</dbReference>
<dbReference type="SUPFAM" id="SSF53335">
    <property type="entry name" value="S-adenosyl-L-methionine-dependent methyltransferases"/>
    <property type="match status" value="1"/>
</dbReference>
<organism evidence="8 9">
    <name type="scientific">Cymbomonas tetramitiformis</name>
    <dbReference type="NCBI Taxonomy" id="36881"/>
    <lineage>
        <taxon>Eukaryota</taxon>
        <taxon>Viridiplantae</taxon>
        <taxon>Chlorophyta</taxon>
        <taxon>Pyramimonadophyceae</taxon>
        <taxon>Pyramimonadales</taxon>
        <taxon>Pyramimonadaceae</taxon>
        <taxon>Cymbomonas</taxon>
    </lineage>
</organism>
<reference evidence="8 9" key="1">
    <citation type="journal article" date="2015" name="Genome Biol. Evol.">
        <title>Comparative Genomics of a Bacterivorous Green Alga Reveals Evolutionary Causalities and Consequences of Phago-Mixotrophic Mode of Nutrition.</title>
        <authorList>
            <person name="Burns J.A."/>
            <person name="Paasch A."/>
            <person name="Narechania A."/>
            <person name="Kim E."/>
        </authorList>
    </citation>
    <scope>NUCLEOTIDE SEQUENCE [LARGE SCALE GENOMIC DNA]</scope>
    <source>
        <strain evidence="8 9">PLY_AMNH</strain>
    </source>
</reference>
<evidence type="ECO:0000256" key="1">
    <source>
        <dbReference type="ARBA" id="ARBA00022603"/>
    </source>
</evidence>
<dbReference type="GO" id="GO:0001510">
    <property type="term" value="P:RNA methylation"/>
    <property type="evidence" value="ECO:0007669"/>
    <property type="project" value="InterPro"/>
</dbReference>
<keyword evidence="4 5" id="KW-0694">RNA-binding</keyword>
<dbReference type="Proteomes" id="UP001190700">
    <property type="component" value="Unassembled WGS sequence"/>
</dbReference>
<name>A0AAE0FBA9_9CHLO</name>
<keyword evidence="2 5" id="KW-0808">Transferase</keyword>
<evidence type="ECO:0000256" key="6">
    <source>
        <dbReference type="SAM" id="MobiDB-lite"/>
    </source>
</evidence>
<dbReference type="Gene3D" id="3.40.50.150">
    <property type="entry name" value="Vaccinia Virus protein VP39"/>
    <property type="match status" value="1"/>
</dbReference>
<dbReference type="InterPro" id="IPR001678">
    <property type="entry name" value="MeTrfase_RsmB-F_NOP2_dom"/>
</dbReference>
<sequence length="645" mass="71016">MTLGKRKSRSKSSFLRKKRAKQPDEDVEVQTEAFKPRRELAQITTFEQYYQMQGFLSDCWGQFVLALRQPLPVTFRVSTMTNNAEATKECMLSGSRLLKPTADCYDNRNRYVPPPSKLAWCNGWQLGCDKAALKYSDDWHLKKIKAWLADYSSLGVLTRQEVVSMIPASLLAPEPHHLMLDMCASPGSKTTQLLEALHRNGETTTAPEGGGAVVANDVDPRRCYMLVRRCAALGFACSRLMVVCHKGQIVPNAALPGGPAEAGKKYAKPELEGRYPAGIYDRIICDVPCSGDGTLRKLPEVWKQWHPDYGIKLHSIQLQIALRGLSLLRVGGIMCYSTCTFNPVEDEAVVSELLIRCGGAVELMDAHGYLPDLKWNPGLSTWKVIDDGLNHYPTFESTQEDHIPAAMRRRYRRSMWPPSSSVRVSGEPLPLHRCLRLLPHVQNTGGFFVAMLKKVAPLPGPSKRTESASTSLHMPNKPEAPAHIPQLPRQGPRGGHGCVLLAAPPPALNAASKANSPEHTAVDPLEPLYLAAPLQTVLEQVREGHPSVFVLAYLDDAFFMGPPTAIALAYGAYMAWRRRQRLDNIQLMKSAANSPEGDADCFTDGMPCAQGELDFLDVLGVAVGKADAVTTEFLKVEVCVPFGPP</sequence>
<dbReference type="Pfam" id="PF01189">
    <property type="entry name" value="Methyltr_RsmB-F"/>
    <property type="match status" value="1"/>
</dbReference>
<gene>
    <name evidence="8" type="ORF">CYMTET_34248</name>
</gene>
<dbReference type="GO" id="GO:0008173">
    <property type="term" value="F:RNA methyltransferase activity"/>
    <property type="evidence" value="ECO:0007669"/>
    <property type="project" value="InterPro"/>
</dbReference>
<feature type="region of interest" description="Disordered" evidence="6">
    <location>
        <begin position="459"/>
        <end position="482"/>
    </location>
</feature>
<dbReference type="PANTHER" id="PTHR22808:SF6">
    <property type="entry name" value="SAM-DEPENDENT MTASE RSMB_NOP-TYPE DOMAIN-CONTAINING PROTEIN"/>
    <property type="match status" value="1"/>
</dbReference>
<protein>
    <recommendedName>
        <fullName evidence="7">SAM-dependent MTase RsmB/NOP-type domain-containing protein</fullName>
    </recommendedName>
</protein>
<comment type="caution">
    <text evidence="5">Lacks conserved residue(s) required for the propagation of feature annotation.</text>
</comment>
<feature type="compositionally biased region" description="Basic residues" evidence="6">
    <location>
        <begin position="1"/>
        <end position="20"/>
    </location>
</feature>
<feature type="domain" description="SAM-dependent MTase RsmB/NOP-type" evidence="7">
    <location>
        <begin position="63"/>
        <end position="455"/>
    </location>
</feature>
<keyword evidence="9" id="KW-1185">Reference proteome</keyword>
<proteinExistence type="inferred from homology"/>
<feature type="region of interest" description="Disordered" evidence="6">
    <location>
        <begin position="1"/>
        <end position="30"/>
    </location>
</feature>
<evidence type="ECO:0000256" key="5">
    <source>
        <dbReference type="PROSITE-ProRule" id="PRU01023"/>
    </source>
</evidence>
<dbReference type="PROSITE" id="PS51686">
    <property type="entry name" value="SAM_MT_RSMB_NOP"/>
    <property type="match status" value="1"/>
</dbReference>
<evidence type="ECO:0000256" key="2">
    <source>
        <dbReference type="ARBA" id="ARBA00022679"/>
    </source>
</evidence>
<dbReference type="GO" id="GO:0003723">
    <property type="term" value="F:RNA binding"/>
    <property type="evidence" value="ECO:0007669"/>
    <property type="project" value="UniProtKB-UniRule"/>
</dbReference>
<evidence type="ECO:0000256" key="3">
    <source>
        <dbReference type="ARBA" id="ARBA00022691"/>
    </source>
</evidence>
<dbReference type="InterPro" id="IPR029063">
    <property type="entry name" value="SAM-dependent_MTases_sf"/>
</dbReference>
<dbReference type="EMBL" id="LGRX02021480">
    <property type="protein sequence ID" value="KAK3256631.1"/>
    <property type="molecule type" value="Genomic_DNA"/>
</dbReference>
<comment type="similarity">
    <text evidence="5">Belongs to the class I-like SAM-binding methyltransferase superfamily. RsmB/NOP family.</text>
</comment>
<accession>A0AAE0FBA9</accession>
<feature type="binding site" evidence="5">
    <location>
        <position position="217"/>
    </location>
    <ligand>
        <name>S-adenosyl-L-methionine</name>
        <dbReference type="ChEBI" id="CHEBI:59789"/>
    </ligand>
</feature>
<evidence type="ECO:0000313" key="9">
    <source>
        <dbReference type="Proteomes" id="UP001190700"/>
    </source>
</evidence>
<dbReference type="PANTHER" id="PTHR22808">
    <property type="entry name" value="NCL1 YEAST -RELATED NOL1/NOP2/FMU SUN DOMAIN-CONTAINING"/>
    <property type="match status" value="1"/>
</dbReference>
<dbReference type="PRINTS" id="PR02008">
    <property type="entry name" value="RCMTFAMILY"/>
</dbReference>
<keyword evidence="3 5" id="KW-0949">S-adenosyl-L-methionine</keyword>